<dbReference type="Proteomes" id="UP000198221">
    <property type="component" value="Chromosome I"/>
</dbReference>
<dbReference type="AlphaFoldDB" id="A0A1C5HZV4"/>
<accession>A0A1C5HZV4</accession>
<dbReference type="RefSeq" id="WP_089012048.1">
    <property type="nucleotide sequence ID" value="NZ_LT607754.1"/>
</dbReference>
<gene>
    <name evidence="1" type="ORF">GA0070613_2052</name>
</gene>
<organism evidence="1 2">
    <name type="scientific">Micromonospora inositola</name>
    <dbReference type="NCBI Taxonomy" id="47865"/>
    <lineage>
        <taxon>Bacteria</taxon>
        <taxon>Bacillati</taxon>
        <taxon>Actinomycetota</taxon>
        <taxon>Actinomycetes</taxon>
        <taxon>Micromonosporales</taxon>
        <taxon>Micromonosporaceae</taxon>
        <taxon>Micromonospora</taxon>
    </lineage>
</organism>
<reference evidence="2" key="1">
    <citation type="submission" date="2016-06" db="EMBL/GenBank/DDBJ databases">
        <authorList>
            <person name="Varghese N."/>
            <person name="Submissions Spin"/>
        </authorList>
    </citation>
    <scope>NUCLEOTIDE SEQUENCE [LARGE SCALE GENOMIC DNA]</scope>
    <source>
        <strain evidence="2">DSM 43819</strain>
    </source>
</reference>
<evidence type="ECO:0000313" key="1">
    <source>
        <dbReference type="EMBL" id="SCG51493.1"/>
    </source>
</evidence>
<sequence>MSENTQTTPATTGGFSGDPADALAVTGSGSCCGSPAQAVGSILPPAGEAATAGPCCGTQQAAQAAGSCCGTEAKIEAVNAGQGCCG</sequence>
<keyword evidence="2" id="KW-1185">Reference proteome</keyword>
<proteinExistence type="predicted"/>
<protein>
    <submittedName>
        <fullName evidence="1">Uncharacterized protein</fullName>
    </submittedName>
</protein>
<evidence type="ECO:0000313" key="2">
    <source>
        <dbReference type="Proteomes" id="UP000198221"/>
    </source>
</evidence>
<name>A0A1C5HZV4_9ACTN</name>
<dbReference type="EMBL" id="LT607754">
    <property type="protein sequence ID" value="SCG51493.1"/>
    <property type="molecule type" value="Genomic_DNA"/>
</dbReference>
<dbReference type="OrthoDB" id="3388860at2"/>